<evidence type="ECO:0000313" key="2">
    <source>
        <dbReference type="Proteomes" id="UP000075473"/>
    </source>
</evidence>
<reference evidence="1 2" key="1">
    <citation type="submission" date="2015-06" db="EMBL/GenBank/DDBJ databases">
        <title>Improved classification and identification of acetic acid bacteria using matrix-assisted laser desorption/ionization time-of-flight mass spectrometry; Gluconobacter nephelii and Gluconobacter uchimurae are later heterotypic synonyms of Gluconobacter japonicus and Gluconobacter oxydans, respectively.</title>
        <authorList>
            <person name="Li L."/>
            <person name="Cleenwerck I."/>
            <person name="De Vuyst L."/>
            <person name="Vandamme P."/>
        </authorList>
    </citation>
    <scope>NUCLEOTIDE SEQUENCE [LARGE SCALE GENOMIC DNA]</scope>
    <source>
        <strain evidence="1 2">LMG 1625</strain>
    </source>
</reference>
<evidence type="ECO:0008006" key="3">
    <source>
        <dbReference type="Google" id="ProtNLM"/>
    </source>
</evidence>
<protein>
    <recommendedName>
        <fullName evidence="3">DUF551 domain-containing protein</fullName>
    </recommendedName>
</protein>
<dbReference type="Proteomes" id="UP000075473">
    <property type="component" value="Unassembled WGS sequence"/>
</dbReference>
<accession>A0A149QW22</accession>
<dbReference type="AlphaFoldDB" id="A0A149QW22"/>
<comment type="caution">
    <text evidence="1">The sequence shown here is derived from an EMBL/GenBank/DDBJ whole genome shotgun (WGS) entry which is preliminary data.</text>
</comment>
<dbReference type="RefSeq" id="WP_062247691.1">
    <property type="nucleotide sequence ID" value="NZ_LHZA01000090.1"/>
</dbReference>
<organism evidence="1 2">
    <name type="scientific">Acetobacter cerevisiae</name>
    <dbReference type="NCBI Taxonomy" id="178900"/>
    <lineage>
        <taxon>Bacteria</taxon>
        <taxon>Pseudomonadati</taxon>
        <taxon>Pseudomonadota</taxon>
        <taxon>Alphaproteobacteria</taxon>
        <taxon>Acetobacterales</taxon>
        <taxon>Acetobacteraceae</taxon>
        <taxon>Acetobacter</taxon>
    </lineage>
</organism>
<evidence type="ECO:0000313" key="1">
    <source>
        <dbReference type="EMBL" id="KXV01471.1"/>
    </source>
</evidence>
<dbReference type="EMBL" id="LHZA01000090">
    <property type="protein sequence ID" value="KXV01471.1"/>
    <property type="molecule type" value="Genomic_DNA"/>
</dbReference>
<name>A0A149QW22_9PROT</name>
<proteinExistence type="predicted"/>
<dbReference type="PATRIC" id="fig|178900.5.peg.213"/>
<sequence length="137" mass="15676">MGKENYDSIARSACERIEKPDTPAFTVGEWIDGEYYDELSLFDFGYECAKVAAKMATEDKNYVYSAYEWRNKDSLSIYEGRVLVYNERDNIIEVAGYDQYYGRWLDIADNTVIFTHWQPLPAPPTNIAELGGVDGSN</sequence>
<gene>
    <name evidence="1" type="ORF">AD928_01555</name>
</gene>